<sequence>MTQTGENTIGCLVNGEPFTDSGLMNNFYQFVNGDSVLAINWEQEKNGINRNGRIALRNIEVIPNQDYILNKNTLIDGAVEGGFGTYTFSIDNVQGGNEFRTNNNFSGVINFLKLDTENQIMSGTFEFEAEEINTGEIITVSDGRFDLTFVN</sequence>
<name>A0A5C6ZCI6_9FLAO</name>
<reference evidence="1 2" key="1">
    <citation type="submission" date="2019-08" db="EMBL/GenBank/DDBJ databases">
        <title>Genomes of Subsaximicrobium wynnwilliamsii strains.</title>
        <authorList>
            <person name="Bowman J.P."/>
        </authorList>
    </citation>
    <scope>NUCLEOTIDE SEQUENCE [LARGE SCALE GENOMIC DNA]</scope>
    <source>
        <strain evidence="1 2">2-80-2</strain>
    </source>
</reference>
<protein>
    <submittedName>
        <fullName evidence="1">Uncharacterized protein</fullName>
    </submittedName>
</protein>
<evidence type="ECO:0000313" key="2">
    <source>
        <dbReference type="Proteomes" id="UP000321578"/>
    </source>
</evidence>
<dbReference type="AlphaFoldDB" id="A0A5C6ZCI6"/>
<comment type="caution">
    <text evidence="1">The sequence shown here is derived from an EMBL/GenBank/DDBJ whole genome shotgun (WGS) entry which is preliminary data.</text>
</comment>
<keyword evidence="2" id="KW-1185">Reference proteome</keyword>
<dbReference type="Proteomes" id="UP000321578">
    <property type="component" value="Unassembled WGS sequence"/>
</dbReference>
<dbReference type="OrthoDB" id="881763at2"/>
<evidence type="ECO:0000313" key="1">
    <source>
        <dbReference type="EMBL" id="TXD86732.1"/>
    </source>
</evidence>
<accession>A0A5C6ZCI6</accession>
<organism evidence="1 2">
    <name type="scientific">Subsaximicrobium wynnwilliamsii</name>
    <dbReference type="NCBI Taxonomy" id="291179"/>
    <lineage>
        <taxon>Bacteria</taxon>
        <taxon>Pseudomonadati</taxon>
        <taxon>Bacteroidota</taxon>
        <taxon>Flavobacteriia</taxon>
        <taxon>Flavobacteriales</taxon>
        <taxon>Flavobacteriaceae</taxon>
        <taxon>Subsaximicrobium</taxon>
    </lineage>
</organism>
<proteinExistence type="predicted"/>
<dbReference type="EMBL" id="VORO01000041">
    <property type="protein sequence ID" value="TXD86732.1"/>
    <property type="molecule type" value="Genomic_DNA"/>
</dbReference>
<gene>
    <name evidence="1" type="ORF">ESY86_19500</name>
</gene>